<dbReference type="GO" id="GO:0006893">
    <property type="term" value="P:Golgi to plasma membrane transport"/>
    <property type="evidence" value="ECO:0007669"/>
    <property type="project" value="TreeGrafter"/>
</dbReference>
<dbReference type="InterPro" id="IPR046361">
    <property type="entry name" value="EXOC6/Sec15_C"/>
</dbReference>
<feature type="domain" description="Exocyst complex subunit EXOC6/Sec15 C-terminal" evidence="6">
    <location>
        <begin position="400"/>
        <end position="742"/>
    </location>
</feature>
<comment type="function">
    <text evidence="5">Component of the exocyst complex involved in the docking of exocytic vesicles with fusion sites on the plasma membrane.</text>
</comment>
<dbReference type="GO" id="GO:0000145">
    <property type="term" value="C:exocyst"/>
    <property type="evidence" value="ECO:0007669"/>
    <property type="project" value="UniProtKB-UniRule"/>
</dbReference>
<dbReference type="EMBL" id="NBII01000003">
    <property type="protein sequence ID" value="PAV20873.1"/>
    <property type="molecule type" value="Genomic_DNA"/>
</dbReference>
<keyword evidence="4" id="KW-0175">Coiled coil</keyword>
<evidence type="ECO:0000259" key="6">
    <source>
        <dbReference type="Pfam" id="PF04091"/>
    </source>
</evidence>
<protein>
    <recommendedName>
        <fullName evidence="5">Exocyst complex component SEC15</fullName>
    </recommendedName>
</protein>
<dbReference type="Pfam" id="PF04091">
    <property type="entry name" value="Sec15_C"/>
    <property type="match status" value="1"/>
</dbReference>
<dbReference type="Pfam" id="PF20651">
    <property type="entry name" value="EXOC6_Sec15_N"/>
    <property type="match status" value="1"/>
</dbReference>
<comment type="caution">
    <text evidence="8">The sequence shown here is derived from an EMBL/GenBank/DDBJ whole genome shotgun (WGS) entry which is preliminary data.</text>
</comment>
<dbReference type="InParanoid" id="A0A286UMP6"/>
<dbReference type="GO" id="GO:0016020">
    <property type="term" value="C:membrane"/>
    <property type="evidence" value="ECO:0007669"/>
    <property type="project" value="TreeGrafter"/>
</dbReference>
<keyword evidence="3 5" id="KW-0268">Exocytosis</keyword>
<keyword evidence="2 5" id="KW-0813">Transport</keyword>
<evidence type="ECO:0000256" key="5">
    <source>
        <dbReference type="PIRNR" id="PIRNR025007"/>
    </source>
</evidence>
<proteinExistence type="inferred from homology"/>
<name>A0A286UMP6_9AGAM</name>
<comment type="similarity">
    <text evidence="1 5">Belongs to the SEC15 family.</text>
</comment>
<evidence type="ECO:0000256" key="4">
    <source>
        <dbReference type="ARBA" id="ARBA00023054"/>
    </source>
</evidence>
<dbReference type="Gene3D" id="1.10.357.30">
    <property type="entry name" value="Exocyst complex subunit Sec15 C-terminal domain, N-terminal subdomain"/>
    <property type="match status" value="1"/>
</dbReference>
<dbReference type="STRING" id="2282107.A0A286UMP6"/>
<dbReference type="InterPro" id="IPR042044">
    <property type="entry name" value="EXOC6PINT-1/Sec15/Tip20_C_dom2"/>
</dbReference>
<dbReference type="PIRSF" id="PIRSF025007">
    <property type="entry name" value="Sec15"/>
    <property type="match status" value="1"/>
</dbReference>
<dbReference type="GO" id="GO:0006886">
    <property type="term" value="P:intracellular protein transport"/>
    <property type="evidence" value="ECO:0007669"/>
    <property type="project" value="InterPro"/>
</dbReference>
<evidence type="ECO:0000313" key="8">
    <source>
        <dbReference type="EMBL" id="PAV20873.1"/>
    </source>
</evidence>
<sequence>MPPRRRVQYTQDSIDQQLQQIHLLDQSSSSENLEQLGPIIKQIHVNRQQEAFLRTLQGLVESKEAEIEKICADNYQDFVNSVSTLFTIKSYTTNLRDKISTLDSSVTQVGRSLVEKKKALLQTKKTASNLDEAIDNLQACLKVLDVVNRVGQMIQEEKYWSALRSLEEVHTMPPASLSQTPLFQHLMSSLPSLRAQIKDAVTASTKQWLLMIRNSSGQVGKLAIDAMELRTRKWRIRRDKDPSLKLSRVGSAVEVVSNEKVEYNVLDNERLKIDFKPLYQCIHTYTALESLEELQKSYQADRKAQSDLILPSPLVLTSLPSLTQEITGFFIIEREVLRTTRSFRSERDVDELWVSLVGRLTQAIEGSLNNETDPELFLMVKECLLAFIMTLETYGYSATQLQTFILVLFEKYTSLLENQFKGRFEGNIQRDDLFPMKVSEAEGRTAVLKDVWLVRKEYGELLSAPLPLTLPWSQCFPQSCEDIRNFVKRFYLFMDGVSQHHRNVDELLGKSLDRLLMNHVSIPIRNRLTSTSTLSQIAQCITNLEHFEVACGELEKSLTSLRSAQRGGTIRLTAGVSFTETVKSANSRISSVIASKLDDFFELADYDWTPKSREDTPSMYLFELAHWLATVVDSLVVQDAYKDEAYKAAVQYIADCLMDFLTGPNVPALNENALSNIVVDIDFLESEFKNIGREQVNVAFTELRLMTTIPLQDKVQDYLVPGIRQSTYTTIKPKKLQSLLEKLAKYGSSCRDAVQRELGEKRRKEAEAVGRIFPGENRY</sequence>
<dbReference type="AlphaFoldDB" id="A0A286UMP6"/>
<evidence type="ECO:0000313" key="9">
    <source>
        <dbReference type="Proteomes" id="UP000217199"/>
    </source>
</evidence>
<organism evidence="8 9">
    <name type="scientific">Pyrrhoderma noxium</name>
    <dbReference type="NCBI Taxonomy" id="2282107"/>
    <lineage>
        <taxon>Eukaryota</taxon>
        <taxon>Fungi</taxon>
        <taxon>Dikarya</taxon>
        <taxon>Basidiomycota</taxon>
        <taxon>Agaricomycotina</taxon>
        <taxon>Agaricomycetes</taxon>
        <taxon>Hymenochaetales</taxon>
        <taxon>Hymenochaetaceae</taxon>
        <taxon>Pyrrhoderma</taxon>
    </lineage>
</organism>
<dbReference type="PANTHER" id="PTHR12702:SF0">
    <property type="entry name" value="EXOCYST COMPLEX COMPONENT 6"/>
    <property type="match status" value="1"/>
</dbReference>
<dbReference type="InterPro" id="IPR042045">
    <property type="entry name" value="EXOC6/Sec15_C_dom1"/>
</dbReference>
<feature type="domain" description="Exocyst complex component EXOC6/Sec15 N-terminal" evidence="7">
    <location>
        <begin position="56"/>
        <end position="224"/>
    </location>
</feature>
<reference evidence="8 9" key="1">
    <citation type="journal article" date="2017" name="Mol. Ecol.">
        <title>Comparative and population genomic landscape of Phellinus noxius: A hypervariable fungus causing root rot in trees.</title>
        <authorList>
            <person name="Chung C.L."/>
            <person name="Lee T.J."/>
            <person name="Akiba M."/>
            <person name="Lee H.H."/>
            <person name="Kuo T.H."/>
            <person name="Liu D."/>
            <person name="Ke H.M."/>
            <person name="Yokoi T."/>
            <person name="Roa M.B."/>
            <person name="Lu M.J."/>
            <person name="Chang Y.Y."/>
            <person name="Ann P.J."/>
            <person name="Tsai J.N."/>
            <person name="Chen C.Y."/>
            <person name="Tzean S.S."/>
            <person name="Ota Y."/>
            <person name="Hattori T."/>
            <person name="Sahashi N."/>
            <person name="Liou R.F."/>
            <person name="Kikuchi T."/>
            <person name="Tsai I.J."/>
        </authorList>
    </citation>
    <scope>NUCLEOTIDE SEQUENCE [LARGE SCALE GENOMIC DNA]</scope>
    <source>
        <strain evidence="8 9">FFPRI411160</strain>
    </source>
</reference>
<evidence type="ECO:0000256" key="1">
    <source>
        <dbReference type="ARBA" id="ARBA00007944"/>
    </source>
</evidence>
<dbReference type="InterPro" id="IPR048359">
    <property type="entry name" value="EXOC6_Sec15_N"/>
</dbReference>
<gene>
    <name evidence="8" type="ORF">PNOK_0350000</name>
</gene>
<dbReference type="OrthoDB" id="10267033at2759"/>
<accession>A0A286UMP6</accession>
<dbReference type="InterPro" id="IPR007225">
    <property type="entry name" value="EXOC6/Sec15"/>
</dbReference>
<evidence type="ECO:0000256" key="3">
    <source>
        <dbReference type="ARBA" id="ARBA00022483"/>
    </source>
</evidence>
<keyword evidence="9" id="KW-1185">Reference proteome</keyword>
<dbReference type="GO" id="GO:0090522">
    <property type="term" value="P:vesicle tethering involved in exocytosis"/>
    <property type="evidence" value="ECO:0007669"/>
    <property type="project" value="UniProtKB-UniRule"/>
</dbReference>
<dbReference type="PANTHER" id="PTHR12702">
    <property type="entry name" value="SEC15"/>
    <property type="match status" value="1"/>
</dbReference>
<evidence type="ECO:0000259" key="7">
    <source>
        <dbReference type="Pfam" id="PF20651"/>
    </source>
</evidence>
<dbReference type="Gene3D" id="1.20.58.670">
    <property type="entry name" value="Dsl1p vesicle tethering complex, Tip20p subunit, domain D"/>
    <property type="match status" value="1"/>
</dbReference>
<evidence type="ECO:0000256" key="2">
    <source>
        <dbReference type="ARBA" id="ARBA00022448"/>
    </source>
</evidence>
<dbReference type="FunCoup" id="A0A286UMP6">
    <property type="interactions" value="308"/>
</dbReference>
<dbReference type="Proteomes" id="UP000217199">
    <property type="component" value="Unassembled WGS sequence"/>
</dbReference>